<organism evidence="1 2">
    <name type="scientific">Mogibacterium diversum</name>
    <dbReference type="NCBI Taxonomy" id="114527"/>
    <lineage>
        <taxon>Bacteria</taxon>
        <taxon>Bacillati</taxon>
        <taxon>Bacillota</taxon>
        <taxon>Clostridia</taxon>
        <taxon>Peptostreptococcales</taxon>
        <taxon>Anaerovoracaceae</taxon>
        <taxon>Mogibacterium</taxon>
    </lineage>
</organism>
<dbReference type="AlphaFoldDB" id="A0A2S0L6C3"/>
<dbReference type="InterPro" id="IPR009319">
    <property type="entry name" value="Phage_A118_VSP1"/>
</dbReference>
<sequence length="544" mass="62105">MLTPEFLHEAPEGLLELYRETEEAILADMARRISTYDFYIPAAQWQKRKLEAMGMFEAEINRRLSQLTGRSIQEIKELMKEAGMETIANDDRIHTIAGKKCPPLEASPSLIAVMNSGYRRTAKAFRNLTRSTAANASKQFSKILDQAYMQVISGAFDTETAIRNAIKALAEKGIESVRYPSGRVDNIEVAARRAIVTGINQTAGDMQLARAEDVDSEYVETTAHAGARPEHEVWQGKVFKLHGKEPGYPNFYEATGYGTGPGLCGYNCRHNFHPFYPGLSTPAYSDQMLAEYVAKDYLYNGKKYTEYEVSQMQRYYERARRRWKREYLMQEAAGLDTTESSVKMRSYMEKLKNLEDQTGMPSQHDRMIVAGFGKGEAGKSQWEARKYYQWFRKAYSLEGQGMRKTLASYYDMKYNNPPEYKLFKKYVLSVNKAEFSPLTGFLVYRETARQIEEQIMGLKTPQNIEIMDYSSHFVGRMIGRSALDREYNRAGVSVEQLKACITNGKEKKSERHKDTIVLIGSGCQVTYNPKTGMLVQTNRKDRGI</sequence>
<evidence type="ECO:0000313" key="2">
    <source>
        <dbReference type="Proteomes" id="UP000237883"/>
    </source>
</evidence>
<dbReference type="GeneID" id="78392207"/>
<name>A0A2S0L6C3_9FIRM</name>
<dbReference type="RefSeq" id="WP_106057856.1">
    <property type="nucleotide sequence ID" value="NZ_CP027228.1"/>
</dbReference>
<dbReference type="Pfam" id="PF06152">
    <property type="entry name" value="Phage_min_cap2"/>
    <property type="match status" value="1"/>
</dbReference>
<dbReference type="EMBL" id="CP027228">
    <property type="protein sequence ID" value="AVM48802.1"/>
    <property type="molecule type" value="Genomic_DNA"/>
</dbReference>
<reference evidence="2" key="1">
    <citation type="submission" date="2018-02" db="EMBL/GenBank/DDBJ databases">
        <authorList>
            <person name="Holder M.E."/>
            <person name="Ajami N.J."/>
            <person name="Petrosino J.F."/>
        </authorList>
    </citation>
    <scope>NUCLEOTIDE SEQUENCE [LARGE SCALE GENOMIC DNA]</scope>
    <source>
        <strain evidence="2">CCUG 47132</strain>
    </source>
</reference>
<dbReference type="GO" id="GO:0005198">
    <property type="term" value="F:structural molecule activity"/>
    <property type="evidence" value="ECO:0007669"/>
    <property type="project" value="InterPro"/>
</dbReference>
<proteinExistence type="predicted"/>
<gene>
    <name evidence="1" type="ORF">C5Q96_08010</name>
</gene>
<keyword evidence="2" id="KW-1185">Reference proteome</keyword>
<accession>A0A2S0L6C3</accession>
<dbReference type="OrthoDB" id="3197444at2"/>
<dbReference type="KEGG" id="mdv:C5Q96_08010"/>
<evidence type="ECO:0000313" key="1">
    <source>
        <dbReference type="EMBL" id="AVM48802.1"/>
    </source>
</evidence>
<dbReference type="Proteomes" id="UP000237883">
    <property type="component" value="Chromosome"/>
</dbReference>
<protein>
    <submittedName>
        <fullName evidence="1">Phage capsid protein</fullName>
    </submittedName>
</protein>